<dbReference type="PANTHER" id="PTHR24060">
    <property type="entry name" value="METABOTROPIC GLUTAMATE RECEPTOR"/>
    <property type="match status" value="1"/>
</dbReference>
<proteinExistence type="predicted"/>
<evidence type="ECO:0000256" key="5">
    <source>
        <dbReference type="ARBA" id="ARBA00023180"/>
    </source>
</evidence>
<dbReference type="GO" id="GO:0016020">
    <property type="term" value="C:membrane"/>
    <property type="evidence" value="ECO:0007669"/>
    <property type="project" value="UniProtKB-SubCell"/>
</dbReference>
<evidence type="ECO:0000259" key="8">
    <source>
        <dbReference type="PROSITE" id="PS50259"/>
    </source>
</evidence>
<comment type="caution">
    <text evidence="9">The sequence shown here is derived from an EMBL/GenBank/DDBJ whole genome shotgun (WGS) entry which is preliminary data.</text>
</comment>
<keyword evidence="5" id="KW-0325">Glycoprotein</keyword>
<evidence type="ECO:0000256" key="3">
    <source>
        <dbReference type="ARBA" id="ARBA00022989"/>
    </source>
</evidence>
<organism evidence="9 10">
    <name type="scientific">Tropilaelaps mercedesae</name>
    <dbReference type="NCBI Taxonomy" id="418985"/>
    <lineage>
        <taxon>Eukaryota</taxon>
        <taxon>Metazoa</taxon>
        <taxon>Ecdysozoa</taxon>
        <taxon>Arthropoda</taxon>
        <taxon>Chelicerata</taxon>
        <taxon>Arachnida</taxon>
        <taxon>Acari</taxon>
        <taxon>Parasitiformes</taxon>
        <taxon>Mesostigmata</taxon>
        <taxon>Gamasina</taxon>
        <taxon>Dermanyssoidea</taxon>
        <taxon>Laelapidae</taxon>
        <taxon>Tropilaelaps</taxon>
    </lineage>
</organism>
<protein>
    <submittedName>
        <fullName evidence="9">Metabotropic glutamate receptor 2-like</fullName>
    </submittedName>
</protein>
<evidence type="ECO:0000256" key="7">
    <source>
        <dbReference type="SAM" id="Phobius"/>
    </source>
</evidence>
<dbReference type="EMBL" id="MNPL01016505">
    <property type="protein sequence ID" value="OQR70713.1"/>
    <property type="molecule type" value="Genomic_DNA"/>
</dbReference>
<feature type="compositionally biased region" description="Polar residues" evidence="6">
    <location>
        <begin position="154"/>
        <end position="174"/>
    </location>
</feature>
<dbReference type="InterPro" id="IPR017978">
    <property type="entry name" value="GPCR_3_C"/>
</dbReference>
<feature type="compositionally biased region" description="Polar residues" evidence="6">
    <location>
        <begin position="214"/>
        <end position="224"/>
    </location>
</feature>
<evidence type="ECO:0000313" key="10">
    <source>
        <dbReference type="Proteomes" id="UP000192247"/>
    </source>
</evidence>
<dbReference type="STRING" id="418985.A0A1V9XBE2"/>
<keyword evidence="4 7" id="KW-0472">Membrane</keyword>
<keyword evidence="10" id="KW-1185">Reference proteome</keyword>
<name>A0A1V9XBE2_9ACAR</name>
<dbReference type="AlphaFoldDB" id="A0A1V9XBE2"/>
<dbReference type="OrthoDB" id="425344at2759"/>
<evidence type="ECO:0000256" key="6">
    <source>
        <dbReference type="SAM" id="MobiDB-lite"/>
    </source>
</evidence>
<gene>
    <name evidence="9" type="ORF">BIW11_11449</name>
</gene>
<dbReference type="InterPro" id="IPR050726">
    <property type="entry name" value="mGluR"/>
</dbReference>
<keyword evidence="9" id="KW-0675">Receptor</keyword>
<dbReference type="InParanoid" id="A0A1V9XBE2"/>
<keyword evidence="3 7" id="KW-1133">Transmembrane helix</keyword>
<feature type="domain" description="G-protein coupled receptors family 3 profile" evidence="8">
    <location>
        <begin position="1"/>
        <end position="66"/>
    </location>
</feature>
<dbReference type="Proteomes" id="UP000192247">
    <property type="component" value="Unassembled WGS sequence"/>
</dbReference>
<accession>A0A1V9XBE2</accession>
<evidence type="ECO:0000256" key="1">
    <source>
        <dbReference type="ARBA" id="ARBA00004141"/>
    </source>
</evidence>
<evidence type="ECO:0000256" key="4">
    <source>
        <dbReference type="ARBA" id="ARBA00023136"/>
    </source>
</evidence>
<reference evidence="9 10" key="1">
    <citation type="journal article" date="2017" name="Gigascience">
        <title>Draft genome of the honey bee ectoparasitic mite, Tropilaelaps mercedesae, is shaped by the parasitic life history.</title>
        <authorList>
            <person name="Dong X."/>
            <person name="Armstrong S.D."/>
            <person name="Xia D."/>
            <person name="Makepeace B.L."/>
            <person name="Darby A.C."/>
            <person name="Kadowaki T."/>
        </authorList>
    </citation>
    <scope>NUCLEOTIDE SEQUENCE [LARGE SCALE GENOMIC DNA]</scope>
    <source>
        <strain evidence="9">Wuxi-XJTLU</strain>
    </source>
</reference>
<feature type="transmembrane region" description="Helical" evidence="7">
    <location>
        <begin position="26"/>
        <end position="50"/>
    </location>
</feature>
<dbReference type="Pfam" id="PF00003">
    <property type="entry name" value="7tm_3"/>
    <property type="match status" value="1"/>
</dbReference>
<evidence type="ECO:0000313" key="9">
    <source>
        <dbReference type="EMBL" id="OQR70713.1"/>
    </source>
</evidence>
<dbReference type="PROSITE" id="PS50259">
    <property type="entry name" value="G_PROTEIN_RECEP_F3_4"/>
    <property type="match status" value="1"/>
</dbReference>
<evidence type="ECO:0000256" key="2">
    <source>
        <dbReference type="ARBA" id="ARBA00022692"/>
    </source>
</evidence>
<comment type="subcellular location">
    <subcellularLocation>
        <location evidence="1">Membrane</location>
        <topology evidence="1">Multi-pass membrane protein</topology>
    </subcellularLocation>
</comment>
<feature type="region of interest" description="Disordered" evidence="6">
    <location>
        <begin position="154"/>
        <end position="229"/>
    </location>
</feature>
<sequence>MYTTCIIWLSFVPLYLTVSGPGSSQLAIGVTVMCVSISLSASVTLVCMFAPKLYIILLHPEKNVRQPVGMVQQRCGAVLKSMQRRHVECATQSDDVELLGGAGHLAGGIGYGVFAAGQLHGAGQQIDANLGAAKAAASLTSSCAATQTPDWWNSLTRNDSIRSNSGGTSPNNNRSFRHSHEHSGQVAVSAGANDSVGSFRRHQQQPQHRGGSATELSNSDSSPACLTKRASGEVVMSVADEAHPEPKETDRLCSVSATAGLWDRHNGGQVISSSARDVQL</sequence>
<dbReference type="GO" id="GO:0004930">
    <property type="term" value="F:G protein-coupled receptor activity"/>
    <property type="evidence" value="ECO:0007669"/>
    <property type="project" value="InterPro"/>
</dbReference>
<keyword evidence="2 7" id="KW-0812">Transmembrane</keyword>